<dbReference type="Gene3D" id="3.90.480.20">
    <property type="match status" value="1"/>
</dbReference>
<keyword evidence="5" id="KW-0408">Iron</keyword>
<keyword evidence="6" id="KW-0411">Iron-sulfur</keyword>
<dbReference type="PROSITE" id="PS00365">
    <property type="entry name" value="NIR_SIR"/>
    <property type="match status" value="1"/>
</dbReference>
<protein>
    <recommendedName>
        <fullName evidence="10">Nitrite/sulphite reductase 4Fe-4S domain-containing protein</fullName>
    </recommendedName>
</protein>
<evidence type="ECO:0000256" key="2">
    <source>
        <dbReference type="ARBA" id="ARBA00022617"/>
    </source>
</evidence>
<sequence>RSLAGIARRYVGNTVRTTVEQNIVLRWVSEAELPSLYHDLNAVGLAGPGAGTISDVTACPGTDTCKLGIASSRGLGAELRVRLSQQVGGLDAEVDRLRIKTSGCFNSCGQHHIADLGLYGVSRNVNGYAVPHFQVVLGGKWLENAGAYGLAIGAVPSKRVPEAITRVTNRFVADRKPDESFQQFIQRFGKRALKDMLADLTTVPSHDESPEFYSDWGDPREFSLSDMGIGECAGEVVSLAEFDLAAAEAQVFEAQLKLEEEHYKQADHFAYQG</sequence>
<keyword evidence="3" id="KW-0479">Metal-binding</keyword>
<dbReference type="InterPro" id="IPR006067">
    <property type="entry name" value="NO2/SO3_Rdtase_4Fe4S_dom"/>
</dbReference>
<evidence type="ECO:0000259" key="7">
    <source>
        <dbReference type="Pfam" id="PF01077"/>
    </source>
</evidence>
<feature type="non-terminal residue" evidence="9">
    <location>
        <position position="273"/>
    </location>
</feature>
<dbReference type="InterPro" id="IPR005117">
    <property type="entry name" value="NiRdtase/SiRdtase_haem-b_fer"/>
</dbReference>
<dbReference type="InterPro" id="IPR006066">
    <property type="entry name" value="NO2/SO3_Rdtase_FeS/sirohaem_BS"/>
</dbReference>
<keyword evidence="4" id="KW-0560">Oxidoreductase</keyword>
<dbReference type="AlphaFoldDB" id="A0A382X2U5"/>
<evidence type="ECO:0000256" key="3">
    <source>
        <dbReference type="ARBA" id="ARBA00022723"/>
    </source>
</evidence>
<dbReference type="GO" id="GO:0020037">
    <property type="term" value="F:heme binding"/>
    <property type="evidence" value="ECO:0007669"/>
    <property type="project" value="InterPro"/>
</dbReference>
<keyword evidence="2" id="KW-0349">Heme</keyword>
<keyword evidence="1" id="KW-0004">4Fe-4S</keyword>
<dbReference type="Pfam" id="PF01077">
    <property type="entry name" value="NIR_SIR"/>
    <property type="match status" value="1"/>
</dbReference>
<organism evidence="9">
    <name type="scientific">marine metagenome</name>
    <dbReference type="NCBI Taxonomy" id="408172"/>
    <lineage>
        <taxon>unclassified sequences</taxon>
        <taxon>metagenomes</taxon>
        <taxon>ecological metagenomes</taxon>
    </lineage>
</organism>
<dbReference type="EMBL" id="UINC01164525">
    <property type="protein sequence ID" value="SVD65422.1"/>
    <property type="molecule type" value="Genomic_DNA"/>
</dbReference>
<dbReference type="SUPFAM" id="SSF56014">
    <property type="entry name" value="Nitrite and sulphite reductase 4Fe-4S domain-like"/>
    <property type="match status" value="1"/>
</dbReference>
<dbReference type="Pfam" id="PF03460">
    <property type="entry name" value="NIR_SIR_ferr"/>
    <property type="match status" value="1"/>
</dbReference>
<evidence type="ECO:0000256" key="1">
    <source>
        <dbReference type="ARBA" id="ARBA00022485"/>
    </source>
</evidence>
<proteinExistence type="predicted"/>
<feature type="domain" description="Nitrite/Sulfite reductase ferredoxin-like" evidence="8">
    <location>
        <begin position="1"/>
        <end position="42"/>
    </location>
</feature>
<dbReference type="GO" id="GO:0046872">
    <property type="term" value="F:metal ion binding"/>
    <property type="evidence" value="ECO:0007669"/>
    <property type="project" value="UniProtKB-KW"/>
</dbReference>
<evidence type="ECO:0000256" key="5">
    <source>
        <dbReference type="ARBA" id="ARBA00023004"/>
    </source>
</evidence>
<dbReference type="Gene3D" id="3.30.413.10">
    <property type="entry name" value="Sulfite Reductase Hemoprotein, domain 1"/>
    <property type="match status" value="1"/>
</dbReference>
<dbReference type="SUPFAM" id="SSF55124">
    <property type="entry name" value="Nitrite/Sulfite reductase N-terminal domain-like"/>
    <property type="match status" value="1"/>
</dbReference>
<reference evidence="9" key="1">
    <citation type="submission" date="2018-05" db="EMBL/GenBank/DDBJ databases">
        <authorList>
            <person name="Lanie J.A."/>
            <person name="Ng W.-L."/>
            <person name="Kazmierczak K.M."/>
            <person name="Andrzejewski T.M."/>
            <person name="Davidsen T.M."/>
            <person name="Wayne K.J."/>
            <person name="Tettelin H."/>
            <person name="Glass J.I."/>
            <person name="Rusch D."/>
            <person name="Podicherti R."/>
            <person name="Tsui H.-C.T."/>
            <person name="Winkler M.E."/>
        </authorList>
    </citation>
    <scope>NUCLEOTIDE SEQUENCE</scope>
</reference>
<dbReference type="InterPro" id="IPR036136">
    <property type="entry name" value="Nit/Sulf_reduc_fer-like_dom_sf"/>
</dbReference>
<dbReference type="InterPro" id="IPR051329">
    <property type="entry name" value="NIR_SIR_4Fe-4S"/>
</dbReference>
<accession>A0A382X2U5</accession>
<gene>
    <name evidence="9" type="ORF">METZ01_LOCUS418276</name>
</gene>
<dbReference type="GO" id="GO:0016491">
    <property type="term" value="F:oxidoreductase activity"/>
    <property type="evidence" value="ECO:0007669"/>
    <property type="project" value="UniProtKB-KW"/>
</dbReference>
<dbReference type="GO" id="GO:0051539">
    <property type="term" value="F:4 iron, 4 sulfur cluster binding"/>
    <property type="evidence" value="ECO:0007669"/>
    <property type="project" value="UniProtKB-KW"/>
</dbReference>
<dbReference type="InterPro" id="IPR045854">
    <property type="entry name" value="NO2/SO3_Rdtase_4Fe4S_sf"/>
</dbReference>
<name>A0A382X2U5_9ZZZZ</name>
<feature type="domain" description="Nitrite/sulphite reductase 4Fe-4S" evidence="7">
    <location>
        <begin position="52"/>
        <end position="194"/>
    </location>
</feature>
<evidence type="ECO:0000259" key="8">
    <source>
        <dbReference type="Pfam" id="PF03460"/>
    </source>
</evidence>
<evidence type="ECO:0000313" key="9">
    <source>
        <dbReference type="EMBL" id="SVD65422.1"/>
    </source>
</evidence>
<dbReference type="PANTHER" id="PTHR32439">
    <property type="entry name" value="FERREDOXIN--NITRITE REDUCTASE, CHLOROPLASTIC"/>
    <property type="match status" value="1"/>
</dbReference>
<dbReference type="PRINTS" id="PR00397">
    <property type="entry name" value="SIROHAEM"/>
</dbReference>
<dbReference type="PANTHER" id="PTHR32439:SF9">
    <property type="entry name" value="BLR3264 PROTEIN"/>
    <property type="match status" value="1"/>
</dbReference>
<evidence type="ECO:0008006" key="10">
    <source>
        <dbReference type="Google" id="ProtNLM"/>
    </source>
</evidence>
<evidence type="ECO:0000256" key="6">
    <source>
        <dbReference type="ARBA" id="ARBA00023014"/>
    </source>
</evidence>
<feature type="non-terminal residue" evidence="9">
    <location>
        <position position="1"/>
    </location>
</feature>
<evidence type="ECO:0000256" key="4">
    <source>
        <dbReference type="ARBA" id="ARBA00023002"/>
    </source>
</evidence>